<dbReference type="PANTHER" id="PTHR46401">
    <property type="entry name" value="GLYCOSYLTRANSFERASE WBBK-RELATED"/>
    <property type="match status" value="1"/>
</dbReference>
<sequence>MILIDALYINNGGGKVLLDYLVKKLEKKYDNVFYIFDSRCSNDFQYVPEHRKVYMKASLVKRYQFYKNNNNKFGIFLCFGNLPPLIKLNLPVFTYFHNRLLINIPKHTVLKNFIMLKLKSLFLKIIVKNTDYVIVQSDIIKQEFLKEIRFEENKILPYPFYEPLNYPNTNKIKNRFIYVSSGEEYKNHKRLLQAFKKAYDLTKSISLVVTIDSSYIKLYEEINILINKGYPIENLGFVSKEKLCLEYAKAEFTIYPSITESFGISIIEAIEGGCKVIGANLPYMHAVCKPSLLFDPLNIDSIENAILTAMNNTLPNTEQKIFNKIDDIISLLT</sequence>
<dbReference type="GO" id="GO:0009103">
    <property type="term" value="P:lipopolysaccharide biosynthetic process"/>
    <property type="evidence" value="ECO:0007669"/>
    <property type="project" value="TreeGrafter"/>
</dbReference>
<dbReference type="InterPro" id="IPR001296">
    <property type="entry name" value="Glyco_trans_1"/>
</dbReference>
<dbReference type="Gene3D" id="3.40.50.2000">
    <property type="entry name" value="Glycogen Phosphorylase B"/>
    <property type="match status" value="1"/>
</dbReference>
<dbReference type="OrthoDB" id="9801609at2"/>
<name>A0A0B4D9R4_9FLAO</name>
<organism evidence="3 4">
    <name type="scientific">Chryseobacterium taiwanense</name>
    <dbReference type="NCBI Taxonomy" id="363331"/>
    <lineage>
        <taxon>Bacteria</taxon>
        <taxon>Pseudomonadati</taxon>
        <taxon>Bacteroidota</taxon>
        <taxon>Flavobacteriia</taxon>
        <taxon>Flavobacteriales</taxon>
        <taxon>Weeksellaceae</taxon>
        <taxon>Chryseobacterium group</taxon>
        <taxon>Chryseobacterium</taxon>
    </lineage>
</organism>
<gene>
    <name evidence="3" type="ORF">RM51_07045</name>
</gene>
<dbReference type="STRING" id="363331.RM51_07045"/>
<feature type="domain" description="Glycosyl transferase family 1" evidence="2">
    <location>
        <begin position="170"/>
        <end position="316"/>
    </location>
</feature>
<reference evidence="3 4" key="1">
    <citation type="submission" date="2014-12" db="EMBL/GenBank/DDBJ databases">
        <title>Genome sequencing of Chryseobacterium taiwanense TPW19.</title>
        <authorList>
            <person name="Tan P.W."/>
            <person name="Chan K.-G."/>
        </authorList>
    </citation>
    <scope>NUCLEOTIDE SEQUENCE [LARGE SCALE GENOMIC DNA]</scope>
    <source>
        <strain evidence="3 4">TPW19</strain>
    </source>
</reference>
<dbReference type="EMBL" id="JWTA01000005">
    <property type="protein sequence ID" value="KIC63426.1"/>
    <property type="molecule type" value="Genomic_DNA"/>
</dbReference>
<comment type="caution">
    <text evidence="3">The sequence shown here is derived from an EMBL/GenBank/DDBJ whole genome shotgun (WGS) entry which is preliminary data.</text>
</comment>
<dbReference type="AlphaFoldDB" id="A0A0B4D9R4"/>
<dbReference type="PANTHER" id="PTHR46401:SF2">
    <property type="entry name" value="GLYCOSYLTRANSFERASE WBBK-RELATED"/>
    <property type="match status" value="1"/>
</dbReference>
<proteinExistence type="predicted"/>
<evidence type="ECO:0000313" key="4">
    <source>
        <dbReference type="Proteomes" id="UP000031167"/>
    </source>
</evidence>
<keyword evidence="1" id="KW-0808">Transferase</keyword>
<accession>A0A0B4D9R4</accession>
<dbReference type="RefSeq" id="WP_039366817.1">
    <property type="nucleotide sequence ID" value="NZ_JWTA01000005.1"/>
</dbReference>
<dbReference type="GO" id="GO:0016757">
    <property type="term" value="F:glycosyltransferase activity"/>
    <property type="evidence" value="ECO:0007669"/>
    <property type="project" value="InterPro"/>
</dbReference>
<dbReference type="SUPFAM" id="SSF53756">
    <property type="entry name" value="UDP-Glycosyltransferase/glycogen phosphorylase"/>
    <property type="match status" value="1"/>
</dbReference>
<protein>
    <recommendedName>
        <fullName evidence="2">Glycosyl transferase family 1 domain-containing protein</fullName>
    </recommendedName>
</protein>
<dbReference type="Proteomes" id="UP000031167">
    <property type="component" value="Unassembled WGS sequence"/>
</dbReference>
<keyword evidence="4" id="KW-1185">Reference proteome</keyword>
<evidence type="ECO:0000256" key="1">
    <source>
        <dbReference type="ARBA" id="ARBA00022679"/>
    </source>
</evidence>
<dbReference type="Pfam" id="PF00534">
    <property type="entry name" value="Glycos_transf_1"/>
    <property type="match status" value="1"/>
</dbReference>
<evidence type="ECO:0000313" key="3">
    <source>
        <dbReference type="EMBL" id="KIC63426.1"/>
    </source>
</evidence>
<evidence type="ECO:0000259" key="2">
    <source>
        <dbReference type="Pfam" id="PF00534"/>
    </source>
</evidence>